<reference evidence="1" key="3">
    <citation type="submission" date="2020-06" db="EMBL/GenBank/DDBJ databases">
        <title>Helianthus annuus Genome sequencing and assembly Release 2.</title>
        <authorList>
            <person name="Gouzy J."/>
            <person name="Langlade N."/>
            <person name="Munos S."/>
        </authorList>
    </citation>
    <scope>NUCLEOTIDE SEQUENCE</scope>
    <source>
        <tissue evidence="1">Leaves</tissue>
    </source>
</reference>
<evidence type="ECO:0000313" key="3">
    <source>
        <dbReference type="Proteomes" id="UP000215914"/>
    </source>
</evidence>
<organism evidence="2 3">
    <name type="scientific">Helianthus annuus</name>
    <name type="common">Common sunflower</name>
    <dbReference type="NCBI Taxonomy" id="4232"/>
    <lineage>
        <taxon>Eukaryota</taxon>
        <taxon>Viridiplantae</taxon>
        <taxon>Streptophyta</taxon>
        <taxon>Embryophyta</taxon>
        <taxon>Tracheophyta</taxon>
        <taxon>Spermatophyta</taxon>
        <taxon>Magnoliopsida</taxon>
        <taxon>eudicotyledons</taxon>
        <taxon>Gunneridae</taxon>
        <taxon>Pentapetalae</taxon>
        <taxon>asterids</taxon>
        <taxon>campanulids</taxon>
        <taxon>Asterales</taxon>
        <taxon>Asteraceae</taxon>
        <taxon>Asteroideae</taxon>
        <taxon>Heliantheae alliance</taxon>
        <taxon>Heliantheae</taxon>
        <taxon>Helianthus</taxon>
    </lineage>
</organism>
<dbReference type="EMBL" id="MNCJ02000318">
    <property type="protein sequence ID" value="KAF5815156.1"/>
    <property type="molecule type" value="Genomic_DNA"/>
</dbReference>
<dbReference type="InParanoid" id="A0A251V7T8"/>
<name>A0A251V7T8_HELAN</name>
<reference evidence="2" key="2">
    <citation type="submission" date="2017-02" db="EMBL/GenBank/DDBJ databases">
        <title>Sunflower complete genome.</title>
        <authorList>
            <person name="Langlade N."/>
            <person name="Munos S."/>
        </authorList>
    </citation>
    <scope>NUCLEOTIDE SEQUENCE [LARGE SCALE GENOMIC DNA]</scope>
    <source>
        <tissue evidence="2">Leaves</tissue>
    </source>
</reference>
<protein>
    <submittedName>
        <fullName evidence="2">Uncharacterized protein</fullName>
    </submittedName>
</protein>
<sequence>MSKFPPLIWLASFVHGTSRFVPMENYEKSRKLSSFNKLNEQCQRPHVHSAIYEGWVVRWCHLMYVSRCFLHTCCFP</sequence>
<dbReference type="Proteomes" id="UP000215914">
    <property type="component" value="Chromosome 3"/>
</dbReference>
<proteinExistence type="predicted"/>
<dbReference type="EMBL" id="CM007892">
    <property type="protein sequence ID" value="OTG31677.1"/>
    <property type="molecule type" value="Genomic_DNA"/>
</dbReference>
<evidence type="ECO:0000313" key="2">
    <source>
        <dbReference type="EMBL" id="OTG31677.1"/>
    </source>
</evidence>
<accession>A0A251V7T8</accession>
<evidence type="ECO:0000313" key="1">
    <source>
        <dbReference type="EMBL" id="KAF5815156.1"/>
    </source>
</evidence>
<keyword evidence="3" id="KW-1185">Reference proteome</keyword>
<dbReference type="AlphaFoldDB" id="A0A251V7T8"/>
<gene>
    <name evidence="2" type="ORF">HannXRQ_Chr03g0078321</name>
    <name evidence="1" type="ORF">HanXRQr2_Chr03g0119921</name>
</gene>
<reference evidence="1 3" key="1">
    <citation type="journal article" date="2017" name="Nature">
        <title>The sunflower genome provides insights into oil metabolism, flowering and Asterid evolution.</title>
        <authorList>
            <person name="Badouin H."/>
            <person name="Gouzy J."/>
            <person name="Grassa C.J."/>
            <person name="Murat F."/>
            <person name="Staton S.E."/>
            <person name="Cottret L."/>
            <person name="Lelandais-Briere C."/>
            <person name="Owens G.L."/>
            <person name="Carrere S."/>
            <person name="Mayjonade B."/>
            <person name="Legrand L."/>
            <person name="Gill N."/>
            <person name="Kane N.C."/>
            <person name="Bowers J.E."/>
            <person name="Hubner S."/>
            <person name="Bellec A."/>
            <person name="Berard A."/>
            <person name="Berges H."/>
            <person name="Blanchet N."/>
            <person name="Boniface M.C."/>
            <person name="Brunel D."/>
            <person name="Catrice O."/>
            <person name="Chaidir N."/>
            <person name="Claudel C."/>
            <person name="Donnadieu C."/>
            <person name="Faraut T."/>
            <person name="Fievet G."/>
            <person name="Helmstetter N."/>
            <person name="King M."/>
            <person name="Knapp S.J."/>
            <person name="Lai Z."/>
            <person name="Le Paslier M.C."/>
            <person name="Lippi Y."/>
            <person name="Lorenzon L."/>
            <person name="Mandel J.R."/>
            <person name="Marage G."/>
            <person name="Marchand G."/>
            <person name="Marquand E."/>
            <person name="Bret-Mestries E."/>
            <person name="Morien E."/>
            <person name="Nambeesan S."/>
            <person name="Nguyen T."/>
            <person name="Pegot-Espagnet P."/>
            <person name="Pouilly N."/>
            <person name="Raftis F."/>
            <person name="Sallet E."/>
            <person name="Schiex T."/>
            <person name="Thomas J."/>
            <person name="Vandecasteele C."/>
            <person name="Vares D."/>
            <person name="Vear F."/>
            <person name="Vautrin S."/>
            <person name="Crespi M."/>
            <person name="Mangin B."/>
            <person name="Burke J.M."/>
            <person name="Salse J."/>
            <person name="Munos S."/>
            <person name="Vincourt P."/>
            <person name="Rieseberg L.H."/>
            <person name="Langlade N.B."/>
        </authorList>
    </citation>
    <scope>NUCLEOTIDE SEQUENCE [LARGE SCALE GENOMIC DNA]</scope>
    <source>
        <strain evidence="3">cv. SF193</strain>
        <tissue evidence="1">Leaves</tissue>
    </source>
</reference>
<dbReference type="Gramene" id="mRNA:HanXRQr2_Chr03g0119921">
    <property type="protein sequence ID" value="mRNA:HanXRQr2_Chr03g0119921"/>
    <property type="gene ID" value="HanXRQr2_Chr03g0119921"/>
</dbReference>